<evidence type="ECO:0000313" key="1">
    <source>
        <dbReference type="EMBL" id="TKT88971.1"/>
    </source>
</evidence>
<dbReference type="EMBL" id="SZVO01000013">
    <property type="protein sequence ID" value="TKT88971.1"/>
    <property type="molecule type" value="Genomic_DNA"/>
</dbReference>
<sequence length="307" mass="34683">MENGHNIFLEHSSDLKAEFLAASFLETGFSPGQITFRPLGPFKRRSHSDIEVIVEKEIGNFKGPVIESNRSGIYDYLPEQLFHLSSSKSGKSLKNKIDNIRAEREKEQKTRLFFLPLEQEFFFSKVHTEQIEQSASSLDPESALFEELRCFWQIPGFVSDATFMHLLPMLPQISECRADFLKSESILSGILNVSVGIENEYGNNLSMMQGAEIGAARLGADLLLGGALDSCLPEIQINISFKNTDELEKCFCDPDFDNLVNWLLGWLLPVEYDYKINLSAPCDTMYLFPETDSNVLPRLGYTTLLTI</sequence>
<name>A0A4U6CYW3_9BACT</name>
<comment type="caution">
    <text evidence="1">The sequence shown here is derived from an EMBL/GenBank/DDBJ whole genome shotgun (WGS) entry which is preliminary data.</text>
</comment>
<accession>A0A4U6CYW3</accession>
<keyword evidence="2" id="KW-1185">Reference proteome</keyword>
<dbReference type="Proteomes" id="UP000304900">
    <property type="component" value="Unassembled WGS sequence"/>
</dbReference>
<gene>
    <name evidence="1" type="ORF">FDK13_25260</name>
</gene>
<evidence type="ECO:0000313" key="2">
    <source>
        <dbReference type="Proteomes" id="UP000304900"/>
    </source>
</evidence>
<protein>
    <recommendedName>
        <fullName evidence="3">Type VI secretion system baseplate subunit TssG</fullName>
    </recommendedName>
</protein>
<dbReference type="OrthoDB" id="1411058at2"/>
<organism evidence="1 2">
    <name type="scientific">Dyadobacter frigoris</name>
    <dbReference type="NCBI Taxonomy" id="2576211"/>
    <lineage>
        <taxon>Bacteria</taxon>
        <taxon>Pseudomonadati</taxon>
        <taxon>Bacteroidota</taxon>
        <taxon>Cytophagia</taxon>
        <taxon>Cytophagales</taxon>
        <taxon>Spirosomataceae</taxon>
        <taxon>Dyadobacter</taxon>
    </lineage>
</organism>
<reference evidence="1 2" key="1">
    <citation type="submission" date="2019-05" db="EMBL/GenBank/DDBJ databases">
        <title>Dyadobacter AR-3-8 sp. nov., isolated from arctic soil.</title>
        <authorList>
            <person name="Chaudhary D.K."/>
        </authorList>
    </citation>
    <scope>NUCLEOTIDE SEQUENCE [LARGE SCALE GENOMIC DNA]</scope>
    <source>
        <strain evidence="1 2">AR-3-8</strain>
    </source>
</reference>
<evidence type="ECO:0008006" key="3">
    <source>
        <dbReference type="Google" id="ProtNLM"/>
    </source>
</evidence>
<proteinExistence type="predicted"/>
<dbReference type="AlphaFoldDB" id="A0A4U6CYW3"/>